<dbReference type="InterPro" id="IPR037401">
    <property type="entry name" value="SnoaL-like"/>
</dbReference>
<dbReference type="Pfam" id="PF12680">
    <property type="entry name" value="SnoaL_2"/>
    <property type="match status" value="1"/>
</dbReference>
<evidence type="ECO:0000313" key="3">
    <source>
        <dbReference type="Proteomes" id="UP001379533"/>
    </source>
</evidence>
<dbReference type="Gene3D" id="3.10.450.50">
    <property type="match status" value="1"/>
</dbReference>
<dbReference type="EMBL" id="CP089982">
    <property type="protein sequence ID" value="WXA91445.1"/>
    <property type="molecule type" value="Genomic_DNA"/>
</dbReference>
<name>A0ABZ2K2U1_9BACT</name>
<proteinExistence type="predicted"/>
<sequence length="124" mass="13405">MTKNANTSPALELALAYHEAWKNRDHATAMKVVADDVVSETPFGRIEGGDALHEAESSFAPMLEGATMVAAYGDETTALLMYYTHTQPVSSVLSAKHFTTNNGKITAIKALYDKSVFANAPNRQ</sequence>
<organism evidence="2 3">
    <name type="scientific">Pendulispora brunnea</name>
    <dbReference type="NCBI Taxonomy" id="2905690"/>
    <lineage>
        <taxon>Bacteria</taxon>
        <taxon>Pseudomonadati</taxon>
        <taxon>Myxococcota</taxon>
        <taxon>Myxococcia</taxon>
        <taxon>Myxococcales</taxon>
        <taxon>Sorangiineae</taxon>
        <taxon>Pendulisporaceae</taxon>
        <taxon>Pendulispora</taxon>
    </lineage>
</organism>
<feature type="domain" description="SnoaL-like" evidence="1">
    <location>
        <begin position="16"/>
        <end position="107"/>
    </location>
</feature>
<evidence type="ECO:0000259" key="1">
    <source>
        <dbReference type="Pfam" id="PF12680"/>
    </source>
</evidence>
<protein>
    <submittedName>
        <fullName evidence="2">Nuclear transport factor 2 family protein</fullName>
    </submittedName>
</protein>
<dbReference type="SUPFAM" id="SSF54427">
    <property type="entry name" value="NTF2-like"/>
    <property type="match status" value="1"/>
</dbReference>
<accession>A0ABZ2K2U1</accession>
<keyword evidence="3" id="KW-1185">Reference proteome</keyword>
<reference evidence="2 3" key="1">
    <citation type="submission" date="2021-12" db="EMBL/GenBank/DDBJ databases">
        <title>Discovery of the Pendulisporaceae a myxobacterial family with distinct sporulation behavior and unique specialized metabolism.</title>
        <authorList>
            <person name="Garcia R."/>
            <person name="Popoff A."/>
            <person name="Bader C.D."/>
            <person name="Loehr J."/>
            <person name="Walesch S."/>
            <person name="Walt C."/>
            <person name="Boldt J."/>
            <person name="Bunk B."/>
            <person name="Haeckl F.J.F.P.J."/>
            <person name="Gunesch A.P."/>
            <person name="Birkelbach J."/>
            <person name="Nuebel U."/>
            <person name="Pietschmann T."/>
            <person name="Bach T."/>
            <person name="Mueller R."/>
        </authorList>
    </citation>
    <scope>NUCLEOTIDE SEQUENCE [LARGE SCALE GENOMIC DNA]</scope>
    <source>
        <strain evidence="2 3">MSr12523</strain>
    </source>
</reference>
<dbReference type="Proteomes" id="UP001379533">
    <property type="component" value="Chromosome"/>
</dbReference>
<evidence type="ECO:0000313" key="2">
    <source>
        <dbReference type="EMBL" id="WXA91445.1"/>
    </source>
</evidence>
<dbReference type="InterPro" id="IPR032710">
    <property type="entry name" value="NTF2-like_dom_sf"/>
</dbReference>
<gene>
    <name evidence="2" type="ORF">LZC95_33930</name>
</gene>
<dbReference type="RefSeq" id="WP_394842065.1">
    <property type="nucleotide sequence ID" value="NZ_CP089982.1"/>
</dbReference>